<dbReference type="GO" id="GO:0071111">
    <property type="term" value="F:cyclic-guanylate-specific phosphodiesterase activity"/>
    <property type="evidence" value="ECO:0007669"/>
    <property type="project" value="InterPro"/>
</dbReference>
<keyword evidence="1" id="KW-1133">Transmembrane helix</keyword>
<dbReference type="CDD" id="cd01948">
    <property type="entry name" value="EAL"/>
    <property type="match status" value="1"/>
</dbReference>
<reference evidence="4" key="1">
    <citation type="submission" date="2020-12" db="EMBL/GenBank/DDBJ databases">
        <title>Sanguibacter suaedae sp. nov., isolated from Suaeda aralocaspica.</title>
        <authorList>
            <person name="Ma Q."/>
        </authorList>
    </citation>
    <scope>NUCLEOTIDE SEQUENCE</scope>
    <source>
        <strain evidence="4">YZGR15</strain>
    </source>
</reference>
<evidence type="ECO:0000313" key="4">
    <source>
        <dbReference type="EMBL" id="MBI9115367.1"/>
    </source>
</evidence>
<dbReference type="InterPro" id="IPR050706">
    <property type="entry name" value="Cyclic-di-GMP_PDE-like"/>
</dbReference>
<feature type="transmembrane region" description="Helical" evidence="1">
    <location>
        <begin position="71"/>
        <end position="90"/>
    </location>
</feature>
<feature type="transmembrane region" description="Helical" evidence="1">
    <location>
        <begin position="102"/>
        <end position="124"/>
    </location>
</feature>
<comment type="caution">
    <text evidence="4">The sequence shown here is derived from an EMBL/GenBank/DDBJ whole genome shotgun (WGS) entry which is preliminary data.</text>
</comment>
<evidence type="ECO:0000256" key="1">
    <source>
        <dbReference type="SAM" id="Phobius"/>
    </source>
</evidence>
<keyword evidence="1" id="KW-0472">Membrane</keyword>
<keyword evidence="5" id="KW-1185">Reference proteome</keyword>
<dbReference type="Pfam" id="PF00563">
    <property type="entry name" value="EAL"/>
    <property type="match status" value="1"/>
</dbReference>
<feature type="transmembrane region" description="Helical" evidence="1">
    <location>
        <begin position="6"/>
        <end position="30"/>
    </location>
</feature>
<dbReference type="PANTHER" id="PTHR33121">
    <property type="entry name" value="CYCLIC DI-GMP PHOSPHODIESTERASE PDEF"/>
    <property type="match status" value="1"/>
</dbReference>
<dbReference type="CDD" id="cd01949">
    <property type="entry name" value="GGDEF"/>
    <property type="match status" value="1"/>
</dbReference>
<dbReference type="PROSITE" id="PS50883">
    <property type="entry name" value="EAL"/>
    <property type="match status" value="1"/>
</dbReference>
<proteinExistence type="predicted"/>
<dbReference type="Gene3D" id="3.20.20.450">
    <property type="entry name" value="EAL domain"/>
    <property type="match status" value="1"/>
</dbReference>
<gene>
    <name evidence="4" type="ORF">JAV76_10140</name>
</gene>
<dbReference type="EMBL" id="JAEINH010000007">
    <property type="protein sequence ID" value="MBI9115367.1"/>
    <property type="molecule type" value="Genomic_DNA"/>
</dbReference>
<dbReference type="Gene3D" id="3.30.70.270">
    <property type="match status" value="1"/>
</dbReference>
<evidence type="ECO:0000313" key="5">
    <source>
        <dbReference type="Proteomes" id="UP000602087"/>
    </source>
</evidence>
<dbReference type="InterPro" id="IPR029787">
    <property type="entry name" value="Nucleotide_cyclase"/>
</dbReference>
<dbReference type="RefSeq" id="WP_198733927.1">
    <property type="nucleotide sequence ID" value="NZ_JAEINH010000007.1"/>
</dbReference>
<dbReference type="PROSITE" id="PS50887">
    <property type="entry name" value="GGDEF"/>
    <property type="match status" value="1"/>
</dbReference>
<feature type="transmembrane region" description="Helical" evidence="1">
    <location>
        <begin position="136"/>
        <end position="156"/>
    </location>
</feature>
<dbReference type="Proteomes" id="UP000602087">
    <property type="component" value="Unassembled WGS sequence"/>
</dbReference>
<dbReference type="InterPro" id="IPR035919">
    <property type="entry name" value="EAL_sf"/>
</dbReference>
<organism evidence="4 5">
    <name type="scientific">Sanguibacter suaedae</name>
    <dbReference type="NCBI Taxonomy" id="2795737"/>
    <lineage>
        <taxon>Bacteria</taxon>
        <taxon>Bacillati</taxon>
        <taxon>Actinomycetota</taxon>
        <taxon>Actinomycetes</taxon>
        <taxon>Micrococcales</taxon>
        <taxon>Sanguibacteraceae</taxon>
        <taxon>Sanguibacter</taxon>
    </lineage>
</organism>
<feature type="domain" description="EAL" evidence="2">
    <location>
        <begin position="491"/>
        <end position="728"/>
    </location>
</feature>
<feature type="domain" description="GGDEF" evidence="3">
    <location>
        <begin position="352"/>
        <end position="482"/>
    </location>
</feature>
<keyword evidence="1" id="KW-0812">Transmembrane</keyword>
<dbReference type="InterPro" id="IPR000160">
    <property type="entry name" value="GGDEF_dom"/>
</dbReference>
<evidence type="ECO:0000259" key="3">
    <source>
        <dbReference type="PROSITE" id="PS50887"/>
    </source>
</evidence>
<dbReference type="SUPFAM" id="SSF141868">
    <property type="entry name" value="EAL domain-like"/>
    <property type="match status" value="1"/>
</dbReference>
<feature type="transmembrane region" description="Helical" evidence="1">
    <location>
        <begin position="168"/>
        <end position="188"/>
    </location>
</feature>
<dbReference type="InterPro" id="IPR001633">
    <property type="entry name" value="EAL_dom"/>
</dbReference>
<dbReference type="PANTHER" id="PTHR33121:SF70">
    <property type="entry name" value="SIGNALING PROTEIN YKOW"/>
    <property type="match status" value="1"/>
</dbReference>
<protein>
    <submittedName>
        <fullName evidence="4">EAL domain-containing protein</fullName>
    </submittedName>
</protein>
<dbReference type="AlphaFoldDB" id="A0A934I938"/>
<name>A0A934I938_9MICO</name>
<sequence>MHESTTIWIIITQSVAAGAAAGLCVLHTVWRDDDNQRPHNRWTLLWSITLAVVFLFDALTGATPAGPTHHALSIIAATALAAAILLALPVAQTFSDGPPYRWHLITATTLFTAHILLLATGTITDRGELRDGTTHTLLDITTFLVPAAIVGTYLTSTILRTPRRRTRTALLASAALAVTLLVLSYVLPGPDLRAALTSAWLIPLVVGLEILALRRIRHGQHAAELQSSMRDAQARISNLAWYVKDPHALLRRAEDEARTLLDDASVSGTIRTLSRGRFVTELAPAGRNVADPTERKFLFALANIVSSAAERHALADRLSRAAYTDALTGLPNRPSLEQHLVNALERANVERSRVAVLYADLDGFKRANDQYGHAWGDHLLVLAASHLRKTVGSDVMVARIGGDEFVVVIERAGTDADLVALATKVRHEFQSATTTRSVPRISLGITTWEPGTQIDPDALLRCADTAMLEAKRKKAGVVLFDQNLESRVAAEARLRREIDEAVDQGDFCVHFQPIVDTTTLQVLGLEALARWEDNGTLRAPADWLTYAEDSGLIVSIGNMTFRQAFAATERFDLPVAVNISARQFAEPSFLEDITDAWGERAWEMLTIEITESALLHDSLQTASILEQLREKGARIALDDFGTGYNSLARLASLPIDILKIDQSFVRDILTVPGHAVLQAVVALATAHGLEVVAEGVERVDELEALVALGVTKAQGNMLGRPAAAVPLR</sequence>
<dbReference type="SUPFAM" id="SSF55073">
    <property type="entry name" value="Nucleotide cyclase"/>
    <property type="match status" value="1"/>
</dbReference>
<dbReference type="SMART" id="SM00267">
    <property type="entry name" value="GGDEF"/>
    <property type="match status" value="1"/>
</dbReference>
<accession>A0A934I938</accession>
<feature type="transmembrane region" description="Helical" evidence="1">
    <location>
        <begin position="42"/>
        <end position="59"/>
    </location>
</feature>
<dbReference type="Pfam" id="PF00990">
    <property type="entry name" value="GGDEF"/>
    <property type="match status" value="1"/>
</dbReference>
<dbReference type="NCBIfam" id="TIGR00254">
    <property type="entry name" value="GGDEF"/>
    <property type="match status" value="1"/>
</dbReference>
<dbReference type="InterPro" id="IPR043128">
    <property type="entry name" value="Rev_trsase/Diguanyl_cyclase"/>
</dbReference>
<evidence type="ECO:0000259" key="2">
    <source>
        <dbReference type="PROSITE" id="PS50883"/>
    </source>
</evidence>
<dbReference type="SMART" id="SM00052">
    <property type="entry name" value="EAL"/>
    <property type="match status" value="1"/>
</dbReference>